<proteinExistence type="predicted"/>
<keyword evidence="5" id="KW-0677">Repeat</keyword>
<evidence type="ECO:0000256" key="1">
    <source>
        <dbReference type="ARBA" id="ARBA00004370"/>
    </source>
</evidence>
<dbReference type="PANTHER" id="PTHR38340">
    <property type="entry name" value="S-LAYER PROTEIN"/>
    <property type="match status" value="1"/>
</dbReference>
<comment type="caution">
    <text evidence="9">The sequence shown here is derived from an EMBL/GenBank/DDBJ whole genome shotgun (WGS) entry which is preliminary data.</text>
</comment>
<keyword evidence="6" id="KW-0843">Virulence</keyword>
<dbReference type="RefSeq" id="WP_341427005.1">
    <property type="nucleotide sequence ID" value="NZ_JBBUTG010000011.1"/>
</dbReference>
<comment type="subcellular location">
    <subcellularLocation>
        <location evidence="1">Membrane</location>
    </subcellularLocation>
    <subcellularLocation>
        <location evidence="2">Secreted</location>
    </subcellularLocation>
</comment>
<evidence type="ECO:0000256" key="3">
    <source>
        <dbReference type="ARBA" id="ARBA00022525"/>
    </source>
</evidence>
<gene>
    <name evidence="9" type="ORF">AACH06_17315</name>
</gene>
<dbReference type="Gene3D" id="2.150.10.10">
    <property type="entry name" value="Serralysin-like metalloprotease, C-terminal"/>
    <property type="match status" value="4"/>
</dbReference>
<reference evidence="9 10" key="1">
    <citation type="submission" date="2024-04" db="EMBL/GenBank/DDBJ databases">
        <title>Novel species of the genus Ideonella isolated from streams.</title>
        <authorList>
            <person name="Lu H."/>
        </authorList>
    </citation>
    <scope>NUCLEOTIDE SEQUENCE [LARGE SCALE GENOMIC DNA]</scope>
    <source>
        <strain evidence="9 10">DXS29W</strain>
    </source>
</reference>
<sequence length="710" mass="72758">MSTKPSSHRLPLRDEEPWYAGPGGSGFQESADRRPAASGTPAAGGLGGPAESVLLASHRVIGTAADDVIKPDPDADLHTTHGNDIVYGRGGDDYIATGRGNDWVDGGRGNDTLQGDGAGDTLIGGQGADLLKIFGTAAQATLRGGDGNDVIEARGFRDSRNLLDGGAGDDLIRYKADGWVSSSDYSTIVGGLGNDRIEVQAGRITLDAGDGDDTVVLLNDDHSNAMTDGNLSLGSGRDTLVLTASTTLSGDTINIPHVLDFVAGAGGDRLDLDQLVHWLNGERLDSNPFLDGRLSFQATSDGVLLISQYPGDGDRYVELELRGVDAAALTVENIAGGYDPNGDFVVRDLVGGSLNDTLQGADGNDTLAGGSGNDLLDGLLSGADSLSGGAGQDTLLGFSGADVLHGDGGRDALFGGSGSDTLVGGEGDDDIGVSAVVHGVRVYGAGLVGGDGRDLILGGAGRDHLMGHRGNDTLAGGAGDDDLYGDGFNGVWVGHEPDNDVFVFSGAAIDGVDHVHDFSTRAANNHDVIDLSLFFGAEGATVIDGQPNAGDDFDPLTGPVQTSGQNVLSFEAIFDHPPSTDDVAALLAGSRFEAQKGQAVLVHNGASGSSGEVYLYVGSDAVDDGNEALDAGELRLVAVISDSVFSQWTADQLQTSGTSTAEQLAPWEPAPAMASHQAIDLAMAAWMGADGGHRGSPEAWWMPQDGHYMV</sequence>
<keyword evidence="7" id="KW-0472">Membrane</keyword>
<dbReference type="InterPro" id="IPR018511">
    <property type="entry name" value="Hemolysin-typ_Ca-bd_CS"/>
</dbReference>
<evidence type="ECO:0000256" key="7">
    <source>
        <dbReference type="ARBA" id="ARBA00023136"/>
    </source>
</evidence>
<feature type="region of interest" description="Disordered" evidence="8">
    <location>
        <begin position="1"/>
        <end position="45"/>
    </location>
</feature>
<evidence type="ECO:0000256" key="5">
    <source>
        <dbReference type="ARBA" id="ARBA00022737"/>
    </source>
</evidence>
<keyword evidence="10" id="KW-1185">Reference proteome</keyword>
<evidence type="ECO:0000256" key="8">
    <source>
        <dbReference type="SAM" id="MobiDB-lite"/>
    </source>
</evidence>
<dbReference type="PRINTS" id="PR00313">
    <property type="entry name" value="CABNDNGRPT"/>
</dbReference>
<dbReference type="InterPro" id="IPR003995">
    <property type="entry name" value="RTX_toxin_determinant-A"/>
</dbReference>
<dbReference type="Pfam" id="PF00353">
    <property type="entry name" value="HemolysinCabind"/>
    <property type="match status" value="6"/>
</dbReference>
<protein>
    <submittedName>
        <fullName evidence="9">Calcium-binding protein</fullName>
    </submittedName>
</protein>
<dbReference type="PANTHER" id="PTHR38340:SF1">
    <property type="entry name" value="S-LAYER PROTEIN"/>
    <property type="match status" value="1"/>
</dbReference>
<name>A0ABU9BUQ5_9BURK</name>
<dbReference type="InterPro" id="IPR001343">
    <property type="entry name" value="Hemolysn_Ca-bd"/>
</dbReference>
<keyword evidence="4" id="KW-0800">Toxin</keyword>
<organism evidence="9 10">
    <name type="scientific">Ideonella lacteola</name>
    <dbReference type="NCBI Taxonomy" id="2984193"/>
    <lineage>
        <taxon>Bacteria</taxon>
        <taxon>Pseudomonadati</taxon>
        <taxon>Pseudomonadota</taxon>
        <taxon>Betaproteobacteria</taxon>
        <taxon>Burkholderiales</taxon>
        <taxon>Sphaerotilaceae</taxon>
        <taxon>Ideonella</taxon>
    </lineage>
</organism>
<dbReference type="InterPro" id="IPR011049">
    <property type="entry name" value="Serralysin-like_metalloprot_C"/>
</dbReference>
<dbReference type="InterPro" id="IPR050557">
    <property type="entry name" value="RTX_toxin/Mannuronan_C5-epim"/>
</dbReference>
<evidence type="ECO:0000256" key="2">
    <source>
        <dbReference type="ARBA" id="ARBA00004613"/>
    </source>
</evidence>
<dbReference type="PRINTS" id="PR01488">
    <property type="entry name" value="RTXTOXINA"/>
</dbReference>
<evidence type="ECO:0000313" key="10">
    <source>
        <dbReference type="Proteomes" id="UP001371218"/>
    </source>
</evidence>
<dbReference type="Proteomes" id="UP001371218">
    <property type="component" value="Unassembled WGS sequence"/>
</dbReference>
<evidence type="ECO:0000256" key="4">
    <source>
        <dbReference type="ARBA" id="ARBA00022656"/>
    </source>
</evidence>
<accession>A0ABU9BUQ5</accession>
<dbReference type="EMBL" id="JBBUTG010000011">
    <property type="protein sequence ID" value="MEK8032582.1"/>
    <property type="molecule type" value="Genomic_DNA"/>
</dbReference>
<evidence type="ECO:0000313" key="9">
    <source>
        <dbReference type="EMBL" id="MEK8032582.1"/>
    </source>
</evidence>
<keyword evidence="3" id="KW-0964">Secreted</keyword>
<dbReference type="PROSITE" id="PS00330">
    <property type="entry name" value="HEMOLYSIN_CALCIUM"/>
    <property type="match status" value="3"/>
</dbReference>
<evidence type="ECO:0000256" key="6">
    <source>
        <dbReference type="ARBA" id="ARBA00023026"/>
    </source>
</evidence>
<dbReference type="SUPFAM" id="SSF51120">
    <property type="entry name" value="beta-Roll"/>
    <property type="match status" value="3"/>
</dbReference>